<accession>A0ABD3UX44</accession>
<comment type="caution">
    <text evidence="9">The sequence shown here is derived from an EMBL/GenBank/DDBJ whole genome shotgun (WGS) entry which is preliminary data.</text>
</comment>
<keyword evidence="10" id="KW-1185">Reference proteome</keyword>
<evidence type="ECO:0000256" key="2">
    <source>
        <dbReference type="ARBA" id="ARBA00004496"/>
    </source>
</evidence>
<reference evidence="9 10" key="1">
    <citation type="submission" date="2024-11" db="EMBL/GenBank/DDBJ databases">
        <title>Chromosome-level genome assembly of the freshwater bivalve Anodonta woodiana.</title>
        <authorList>
            <person name="Chen X."/>
        </authorList>
    </citation>
    <scope>NUCLEOTIDE SEQUENCE [LARGE SCALE GENOMIC DNA]</scope>
    <source>
        <strain evidence="9">MN2024</strain>
        <tissue evidence="9">Gills</tissue>
    </source>
</reference>
<dbReference type="EMBL" id="JBJQND010000015">
    <property type="protein sequence ID" value="KAL3853650.1"/>
    <property type="molecule type" value="Genomic_DNA"/>
</dbReference>
<dbReference type="GO" id="GO:0005737">
    <property type="term" value="C:cytoplasm"/>
    <property type="evidence" value="ECO:0007669"/>
    <property type="project" value="UniProtKB-SubCell"/>
</dbReference>
<comment type="subcellular location">
    <subcellularLocation>
        <location evidence="2">Cytoplasm</location>
    </subcellularLocation>
    <subcellularLocation>
        <location evidence="1">Nucleus</location>
    </subcellularLocation>
</comment>
<evidence type="ECO:0000256" key="5">
    <source>
        <dbReference type="ARBA" id="ARBA00022776"/>
    </source>
</evidence>
<dbReference type="Proteomes" id="UP001634394">
    <property type="component" value="Unassembled WGS sequence"/>
</dbReference>
<keyword evidence="3" id="KW-0963">Cytoplasm</keyword>
<evidence type="ECO:0000313" key="10">
    <source>
        <dbReference type="Proteomes" id="UP001634394"/>
    </source>
</evidence>
<evidence type="ECO:0000256" key="4">
    <source>
        <dbReference type="ARBA" id="ARBA00022618"/>
    </source>
</evidence>
<gene>
    <name evidence="9" type="ORF">ACJMK2_017180</name>
</gene>
<protein>
    <submittedName>
        <fullName evidence="9">Uncharacterized protein</fullName>
    </submittedName>
</protein>
<proteinExistence type="inferred from homology"/>
<dbReference type="GO" id="GO:0005634">
    <property type="term" value="C:nucleus"/>
    <property type="evidence" value="ECO:0007669"/>
    <property type="project" value="UniProtKB-SubCell"/>
</dbReference>
<keyword evidence="4" id="KW-0132">Cell division</keyword>
<organism evidence="9 10">
    <name type="scientific">Sinanodonta woodiana</name>
    <name type="common">Chinese pond mussel</name>
    <name type="synonym">Anodonta woodiana</name>
    <dbReference type="NCBI Taxonomy" id="1069815"/>
    <lineage>
        <taxon>Eukaryota</taxon>
        <taxon>Metazoa</taxon>
        <taxon>Spiralia</taxon>
        <taxon>Lophotrochozoa</taxon>
        <taxon>Mollusca</taxon>
        <taxon>Bivalvia</taxon>
        <taxon>Autobranchia</taxon>
        <taxon>Heteroconchia</taxon>
        <taxon>Palaeoheterodonta</taxon>
        <taxon>Unionida</taxon>
        <taxon>Unionoidea</taxon>
        <taxon>Unionidae</taxon>
        <taxon>Unioninae</taxon>
        <taxon>Sinanodonta</taxon>
    </lineage>
</organism>
<evidence type="ECO:0000313" key="9">
    <source>
        <dbReference type="EMBL" id="KAL3853650.1"/>
    </source>
</evidence>
<keyword evidence="7" id="KW-0131">Cell cycle</keyword>
<evidence type="ECO:0000256" key="8">
    <source>
        <dbReference type="ARBA" id="ARBA00061603"/>
    </source>
</evidence>
<dbReference type="PANTHER" id="PTHR12955">
    <property type="entry name" value="SARCOMA ANTIGEN NY-SAR-95-RELATED"/>
    <property type="match status" value="1"/>
</dbReference>
<evidence type="ECO:0000256" key="3">
    <source>
        <dbReference type="ARBA" id="ARBA00022490"/>
    </source>
</evidence>
<dbReference type="AlphaFoldDB" id="A0ABD3UX44"/>
<dbReference type="GO" id="GO:0051301">
    <property type="term" value="P:cell division"/>
    <property type="evidence" value="ECO:0007669"/>
    <property type="project" value="UniProtKB-KW"/>
</dbReference>
<evidence type="ECO:0000256" key="6">
    <source>
        <dbReference type="ARBA" id="ARBA00023242"/>
    </source>
</evidence>
<evidence type="ECO:0000256" key="7">
    <source>
        <dbReference type="ARBA" id="ARBA00023306"/>
    </source>
</evidence>
<evidence type="ECO:0000256" key="1">
    <source>
        <dbReference type="ARBA" id="ARBA00004123"/>
    </source>
</evidence>
<dbReference type="Pfam" id="PF10221">
    <property type="entry name" value="Mat89Bb"/>
    <property type="match status" value="1"/>
</dbReference>
<keyword evidence="5" id="KW-0498">Mitosis</keyword>
<dbReference type="PANTHER" id="PTHR12955:SF1">
    <property type="entry name" value="INTEGRATOR COMPLEX SUBUNIT 13"/>
    <property type="match status" value="1"/>
</dbReference>
<comment type="similarity">
    <text evidence="8">Belongs to the Integrator subunit 13 family.</text>
</comment>
<name>A0ABD3UX44_SINWO</name>
<sequence length="190" mass="21157">MAQISSHKTIIVLDHSSYFSHSSKQLIEYDILSKIKTPGIIPAAPITKSLWTVCVETVIEYLRVVYDIFPTKKLVRVVTGSEVMNSWAQKDQNVTIVMNNLAAVGPPKEEEVEDYDVVSGLTKAIEVMCQPSDLQNTLRTSLADNEAYVENRGRIICLTNLKSDAQVRMLEGCVSDALNEHNSLAEETDK</sequence>
<dbReference type="InterPro" id="IPR019355">
    <property type="entry name" value="Cell_cycle_regulator_Mat89Bb"/>
</dbReference>
<keyword evidence="6" id="KW-0539">Nucleus</keyword>